<dbReference type="Gene3D" id="3.40.630.30">
    <property type="match status" value="1"/>
</dbReference>
<feature type="domain" description="N-acetyltransferase" evidence="1">
    <location>
        <begin position="1"/>
        <end position="157"/>
    </location>
</feature>
<dbReference type="InterPro" id="IPR025868">
    <property type="entry name" value="Zn_ribbon_dom_put"/>
</dbReference>
<dbReference type="Pfam" id="PF00583">
    <property type="entry name" value="Acetyltransf_1"/>
    <property type="match status" value="1"/>
</dbReference>
<gene>
    <name evidence="2" type="ORF">SAMN04488494_1635</name>
</gene>
<sequence>MIIRLEDTKDYREVENLTREAFWNVYRPGCTEHYVLNHYRTNPDFIPELDFVMEVDGKIIGHVMFSKAELVLDDGSKKASWTFGPISIHPAYKRKGYGLKLLQYALDKARDMGIGFICMEGNIEFYKHAGFDLASKLNIHYHAEPKDAEVPYFLAQELIPGWLKNNGIAEATYCPPKGYFVADENPEAFEAYEASFSQKEKAFQEGQLPQFCQSCGMPLMRIADCGTNEDGSTNFDYCQYCYKDGKFVQDCNMDEMIEHCTQFIDEVNKNMPKPMTKEEYKQMMQGFFPMLKRWRK</sequence>
<dbReference type="AlphaFoldDB" id="A0A1M7HNS4"/>
<keyword evidence="2" id="KW-0808">Transferase</keyword>
<dbReference type="PROSITE" id="PS51186">
    <property type="entry name" value="GNAT"/>
    <property type="match status" value="1"/>
</dbReference>
<dbReference type="CDD" id="cd04301">
    <property type="entry name" value="NAT_SF"/>
    <property type="match status" value="1"/>
</dbReference>
<name>A0A1M7HNS4_XYLRU</name>
<dbReference type="OrthoDB" id="9801008at2"/>
<accession>A0A1M7HNS4</accession>
<dbReference type="SUPFAM" id="SSF55729">
    <property type="entry name" value="Acyl-CoA N-acyltransferases (Nat)"/>
    <property type="match status" value="1"/>
</dbReference>
<dbReference type="GO" id="GO:0016747">
    <property type="term" value="F:acyltransferase activity, transferring groups other than amino-acyl groups"/>
    <property type="evidence" value="ECO:0007669"/>
    <property type="project" value="InterPro"/>
</dbReference>
<evidence type="ECO:0000259" key="1">
    <source>
        <dbReference type="PROSITE" id="PS51186"/>
    </source>
</evidence>
<evidence type="ECO:0000313" key="3">
    <source>
        <dbReference type="Proteomes" id="UP000184280"/>
    </source>
</evidence>
<reference evidence="2 3" key="1">
    <citation type="submission" date="2016-11" db="EMBL/GenBank/DDBJ databases">
        <authorList>
            <person name="Jaros S."/>
            <person name="Januszkiewicz K."/>
            <person name="Wedrychowicz H."/>
        </authorList>
    </citation>
    <scope>NUCLEOTIDE SEQUENCE [LARGE SCALE GENOMIC DNA]</scope>
    <source>
        <strain evidence="2 3">BPI-34</strain>
    </source>
</reference>
<dbReference type="Pfam" id="PF12674">
    <property type="entry name" value="Zn_ribbon_2"/>
    <property type="match status" value="1"/>
</dbReference>
<protein>
    <submittedName>
        <fullName evidence="2">Predicted N-acetyltransferase YhbS</fullName>
    </submittedName>
</protein>
<organism evidence="2 3">
    <name type="scientific">Xylanibacter ruminicola</name>
    <name type="common">Prevotella ruminicola</name>
    <dbReference type="NCBI Taxonomy" id="839"/>
    <lineage>
        <taxon>Bacteria</taxon>
        <taxon>Pseudomonadati</taxon>
        <taxon>Bacteroidota</taxon>
        <taxon>Bacteroidia</taxon>
        <taxon>Bacteroidales</taxon>
        <taxon>Prevotellaceae</taxon>
        <taxon>Xylanibacter</taxon>
    </lineage>
</organism>
<dbReference type="InterPro" id="IPR000182">
    <property type="entry name" value="GNAT_dom"/>
</dbReference>
<dbReference type="Proteomes" id="UP000184280">
    <property type="component" value="Unassembled WGS sequence"/>
</dbReference>
<evidence type="ECO:0000313" key="2">
    <source>
        <dbReference type="EMBL" id="SHM30201.1"/>
    </source>
</evidence>
<proteinExistence type="predicted"/>
<dbReference type="EMBL" id="FRCJ01000003">
    <property type="protein sequence ID" value="SHM30201.1"/>
    <property type="molecule type" value="Genomic_DNA"/>
</dbReference>
<dbReference type="InterPro" id="IPR016181">
    <property type="entry name" value="Acyl_CoA_acyltransferase"/>
</dbReference>